<evidence type="ECO:0000256" key="4">
    <source>
        <dbReference type="ARBA" id="ARBA00023172"/>
    </source>
</evidence>
<dbReference type="InterPro" id="IPR013762">
    <property type="entry name" value="Integrase-like_cat_sf"/>
</dbReference>
<dbReference type="PROSITE" id="PS51898">
    <property type="entry name" value="TYR_RECOMBINASE"/>
    <property type="match status" value="1"/>
</dbReference>
<dbReference type="STRING" id="237069.SAMN05216498_1083"/>
<dbReference type="EMBL" id="FNIG01000002">
    <property type="protein sequence ID" value="SDM99471.1"/>
    <property type="molecule type" value="Genomic_DNA"/>
</dbReference>
<evidence type="ECO:0000313" key="9">
    <source>
        <dbReference type="Proteomes" id="UP000199334"/>
    </source>
</evidence>
<dbReference type="PANTHER" id="PTHR30349:SF64">
    <property type="entry name" value="PROPHAGE INTEGRASE INTD-RELATED"/>
    <property type="match status" value="1"/>
</dbReference>
<keyword evidence="2" id="KW-0229">DNA integration</keyword>
<dbReference type="SUPFAM" id="SSF56349">
    <property type="entry name" value="DNA breaking-rejoining enzymes"/>
    <property type="match status" value="1"/>
</dbReference>
<dbReference type="AlphaFoldDB" id="A0A1G9XSI1"/>
<keyword evidence="4" id="KW-0233">DNA recombination</keyword>
<dbReference type="GO" id="GO:0015074">
    <property type="term" value="P:DNA integration"/>
    <property type="evidence" value="ECO:0007669"/>
    <property type="project" value="UniProtKB-KW"/>
</dbReference>
<dbReference type="Pfam" id="PF14659">
    <property type="entry name" value="Phage_int_SAM_3"/>
    <property type="match status" value="1"/>
</dbReference>
<evidence type="ECO:0000313" key="8">
    <source>
        <dbReference type="EMBL" id="SDM99471.1"/>
    </source>
</evidence>
<dbReference type="InterPro" id="IPR028259">
    <property type="entry name" value="AP2-like_int_N"/>
</dbReference>
<dbReference type="GO" id="GO:0003677">
    <property type="term" value="F:DNA binding"/>
    <property type="evidence" value="ECO:0007669"/>
    <property type="project" value="UniProtKB-UniRule"/>
</dbReference>
<comment type="similarity">
    <text evidence="1">Belongs to the 'phage' integrase family.</text>
</comment>
<evidence type="ECO:0000256" key="3">
    <source>
        <dbReference type="ARBA" id="ARBA00023125"/>
    </source>
</evidence>
<gene>
    <name evidence="8" type="ORF">SAMN05216498_1083</name>
</gene>
<feature type="domain" description="Tyr recombinase" evidence="6">
    <location>
        <begin position="169"/>
        <end position="371"/>
    </location>
</feature>
<dbReference type="PROSITE" id="PS51900">
    <property type="entry name" value="CB"/>
    <property type="match status" value="1"/>
</dbReference>
<dbReference type="InterPro" id="IPR004107">
    <property type="entry name" value="Integrase_SAM-like_N"/>
</dbReference>
<dbReference type="Gene3D" id="1.10.150.130">
    <property type="match status" value="1"/>
</dbReference>
<dbReference type="CDD" id="cd01189">
    <property type="entry name" value="INT_ICEBs1_C_like"/>
    <property type="match status" value="1"/>
</dbReference>
<proteinExistence type="inferred from homology"/>
<dbReference type="InterPro" id="IPR011010">
    <property type="entry name" value="DNA_brk_join_enz"/>
</dbReference>
<reference evidence="8 9" key="1">
    <citation type="submission" date="2016-10" db="EMBL/GenBank/DDBJ databases">
        <authorList>
            <person name="de Groot N.N."/>
        </authorList>
    </citation>
    <scope>NUCLEOTIDE SEQUENCE [LARGE SCALE GENOMIC DNA]</scope>
    <source>
        <strain evidence="8 9">CGMCC 1.3442</strain>
    </source>
</reference>
<keyword evidence="3 5" id="KW-0238">DNA-binding</keyword>
<keyword evidence="9" id="KW-1185">Reference proteome</keyword>
<evidence type="ECO:0000256" key="2">
    <source>
        <dbReference type="ARBA" id="ARBA00022908"/>
    </source>
</evidence>
<feature type="domain" description="Core-binding (CB)" evidence="7">
    <location>
        <begin position="57"/>
        <end position="144"/>
    </location>
</feature>
<sequence length="381" mass="44770">MAYFRKRGNKWQYRIMYTDPITNKRTEVSKGGFDSKPEAKHAAIEHEAKLLSGQAVVSNDELLKYYLKEWLKDFKKDNVRKNTYILHERNVDKHIIPYFKDIKLKNVTSQQYQKFLNYLADKDYSKRTIEIVHGTMFDAMKTAVKPLRKIVDNPCEGVTIPKKTEKKKGSLQYIDSEDIPKFLTMAKRDNYLYWIFFKTLIFTGMRKGEAAALQRKDIDLKNGYISINKSLDFQARNEDELFGDTKTYHSERTIKINESLRKDLIKHMDWLNDNRITFNDIYRHDLDLVFCRQDGNIIPKSTLFNALNRICKKADIEKLPIHALRHTHAVLALEQGDDMKVIQERLGHGSYQITADVYSHVSKRLEQKSMDNLENFAKNID</sequence>
<dbReference type="OrthoDB" id="9803188at2"/>
<evidence type="ECO:0000256" key="1">
    <source>
        <dbReference type="ARBA" id="ARBA00008857"/>
    </source>
</evidence>
<protein>
    <submittedName>
        <fullName evidence="8">Site-specific recombinase XerD</fullName>
    </submittedName>
</protein>
<dbReference type="InterPro" id="IPR010998">
    <property type="entry name" value="Integrase_recombinase_N"/>
</dbReference>
<dbReference type="Proteomes" id="UP000199334">
    <property type="component" value="Unassembled WGS sequence"/>
</dbReference>
<dbReference type="InterPro" id="IPR002104">
    <property type="entry name" value="Integrase_catalytic"/>
</dbReference>
<dbReference type="InterPro" id="IPR044068">
    <property type="entry name" value="CB"/>
</dbReference>
<dbReference type="InterPro" id="IPR050090">
    <property type="entry name" value="Tyrosine_recombinase_XerCD"/>
</dbReference>
<dbReference type="GO" id="GO:0006310">
    <property type="term" value="P:DNA recombination"/>
    <property type="evidence" value="ECO:0007669"/>
    <property type="project" value="UniProtKB-KW"/>
</dbReference>
<evidence type="ECO:0000256" key="5">
    <source>
        <dbReference type="PROSITE-ProRule" id="PRU01248"/>
    </source>
</evidence>
<dbReference type="RefSeq" id="WP_093855592.1">
    <property type="nucleotide sequence ID" value="NZ_BJVZ01000001.1"/>
</dbReference>
<organism evidence="8 9">
    <name type="scientific">Tenuibacillus multivorans</name>
    <dbReference type="NCBI Taxonomy" id="237069"/>
    <lineage>
        <taxon>Bacteria</taxon>
        <taxon>Bacillati</taxon>
        <taxon>Bacillota</taxon>
        <taxon>Bacilli</taxon>
        <taxon>Bacillales</taxon>
        <taxon>Bacillaceae</taxon>
        <taxon>Tenuibacillus</taxon>
    </lineage>
</organism>
<dbReference type="Pfam" id="PF00589">
    <property type="entry name" value="Phage_integrase"/>
    <property type="match status" value="1"/>
</dbReference>
<accession>A0A1G9XSI1</accession>
<dbReference type="Gene3D" id="1.10.443.10">
    <property type="entry name" value="Intergrase catalytic core"/>
    <property type="match status" value="1"/>
</dbReference>
<dbReference type="Pfam" id="PF14657">
    <property type="entry name" value="Arm-DNA-bind_4"/>
    <property type="match status" value="1"/>
</dbReference>
<evidence type="ECO:0000259" key="7">
    <source>
        <dbReference type="PROSITE" id="PS51900"/>
    </source>
</evidence>
<dbReference type="PANTHER" id="PTHR30349">
    <property type="entry name" value="PHAGE INTEGRASE-RELATED"/>
    <property type="match status" value="1"/>
</dbReference>
<name>A0A1G9XSI1_9BACI</name>
<evidence type="ECO:0000259" key="6">
    <source>
        <dbReference type="PROSITE" id="PS51898"/>
    </source>
</evidence>